<dbReference type="SUPFAM" id="SSF48452">
    <property type="entry name" value="TPR-like"/>
    <property type="match status" value="1"/>
</dbReference>
<keyword evidence="5" id="KW-1185">Reference proteome</keyword>
<keyword evidence="2" id="KW-0472">Membrane</keyword>
<dbReference type="RefSeq" id="WP_230564233.1">
    <property type="nucleotide sequence ID" value="NZ_JAJITC010000020.1"/>
</dbReference>
<evidence type="ECO:0000256" key="1">
    <source>
        <dbReference type="SAM" id="MobiDB-lite"/>
    </source>
</evidence>
<comment type="caution">
    <text evidence="4">The sequence shown here is derived from an EMBL/GenBank/DDBJ whole genome shotgun (WGS) entry which is preliminary data.</text>
</comment>
<sequence length="394" mass="42700">MKKLFATAFASLLLVSAAAFAVPSAQQIESAMSQGDWQQADAGLTEVLQAHPNNARAHYLYAQVLDREGRSGDALAQLQQAKTLDPQIRFTDPSRFAQTEARLRRDAERAGGNVTRHAANPFVQQNAPAVQQQSAMMSQAQQRHGPGVGMWIGIIVLIAAIAFVLRWTLRRARSQEDTRADEDRRAQLKRATDMLNTVRSIKLDVKLSTAPGHELLEKDVEATEDQLRGVVETLSNGKNPLPPYALDEFEQRIASLRARADGRPDPTAASVGTSQQSAYAQEAERFGSPQPPYPQQGPYQQQPQPQVIVQQGGGMGGGMGGLLTGVLLGEALSHGRDRVVERDVIVDDDELRRRRNDAGNGGGLDFGQGSNDWDDNGGGIDMGSNDDSGGWTDT</sequence>
<keyword evidence="2" id="KW-0812">Transmembrane</keyword>
<dbReference type="InterPro" id="IPR011990">
    <property type="entry name" value="TPR-like_helical_dom_sf"/>
</dbReference>
<feature type="region of interest" description="Disordered" evidence="1">
    <location>
        <begin position="353"/>
        <end position="394"/>
    </location>
</feature>
<feature type="region of interest" description="Disordered" evidence="1">
    <location>
        <begin position="261"/>
        <end position="313"/>
    </location>
</feature>
<name>A0ABS8KL19_9BURK</name>
<dbReference type="Pfam" id="PF13432">
    <property type="entry name" value="TPR_16"/>
    <property type="match status" value="1"/>
</dbReference>
<reference evidence="4 5" key="1">
    <citation type="submission" date="2021-11" db="EMBL/GenBank/DDBJ databases">
        <authorList>
            <person name="Oh E.-T."/>
            <person name="Kim S.-B."/>
        </authorList>
    </citation>
    <scope>NUCLEOTIDE SEQUENCE [LARGE SCALE GENOMIC DNA]</scope>
    <source>
        <strain evidence="4 5">MMS20-SJTN17</strain>
    </source>
</reference>
<evidence type="ECO:0000313" key="4">
    <source>
        <dbReference type="EMBL" id="MCC8405463.1"/>
    </source>
</evidence>
<evidence type="ECO:0000313" key="5">
    <source>
        <dbReference type="Proteomes" id="UP001430614"/>
    </source>
</evidence>
<proteinExistence type="predicted"/>
<feature type="compositionally biased region" description="Low complexity" evidence="1">
    <location>
        <begin position="296"/>
        <end position="310"/>
    </location>
</feature>
<keyword evidence="2" id="KW-1133">Transmembrane helix</keyword>
<feature type="compositionally biased region" description="Polar residues" evidence="1">
    <location>
        <begin position="270"/>
        <end position="279"/>
    </location>
</feature>
<dbReference type="EMBL" id="JAJITC010000020">
    <property type="protein sequence ID" value="MCC8405463.1"/>
    <property type="molecule type" value="Genomic_DNA"/>
</dbReference>
<feature type="compositionally biased region" description="Polar residues" evidence="1">
    <location>
        <begin position="385"/>
        <end position="394"/>
    </location>
</feature>
<protein>
    <submittedName>
        <fullName evidence="4">Tetratricopeptide repeat protein</fullName>
    </submittedName>
</protein>
<feature type="transmembrane region" description="Helical" evidence="2">
    <location>
        <begin position="148"/>
        <end position="169"/>
    </location>
</feature>
<dbReference type="Proteomes" id="UP001430614">
    <property type="component" value="Unassembled WGS sequence"/>
</dbReference>
<evidence type="ECO:0000256" key="2">
    <source>
        <dbReference type="SAM" id="Phobius"/>
    </source>
</evidence>
<feature type="signal peptide" evidence="3">
    <location>
        <begin position="1"/>
        <end position="21"/>
    </location>
</feature>
<evidence type="ECO:0000256" key="3">
    <source>
        <dbReference type="SAM" id="SignalP"/>
    </source>
</evidence>
<gene>
    <name evidence="4" type="ORF">LJ655_27015</name>
</gene>
<keyword evidence="3" id="KW-0732">Signal</keyword>
<organism evidence="4 5">
    <name type="scientific">Paraburkholderia translucens</name>
    <dbReference type="NCBI Taxonomy" id="2886945"/>
    <lineage>
        <taxon>Bacteria</taxon>
        <taxon>Pseudomonadati</taxon>
        <taxon>Pseudomonadota</taxon>
        <taxon>Betaproteobacteria</taxon>
        <taxon>Burkholderiales</taxon>
        <taxon>Burkholderiaceae</taxon>
        <taxon>Paraburkholderia</taxon>
    </lineage>
</organism>
<accession>A0ABS8KL19</accession>
<dbReference type="Gene3D" id="1.25.40.10">
    <property type="entry name" value="Tetratricopeptide repeat domain"/>
    <property type="match status" value="1"/>
</dbReference>
<feature type="chain" id="PRO_5047058686" evidence="3">
    <location>
        <begin position="22"/>
        <end position="394"/>
    </location>
</feature>